<accession>A0A915ENJ0</accession>
<feature type="region of interest" description="Disordered" evidence="8">
    <location>
        <begin position="245"/>
        <end position="302"/>
    </location>
</feature>
<feature type="region of interest" description="Disordered" evidence="8">
    <location>
        <begin position="450"/>
        <end position="469"/>
    </location>
</feature>
<evidence type="ECO:0000256" key="5">
    <source>
        <dbReference type="ARBA" id="ARBA00023163"/>
    </source>
</evidence>
<dbReference type="InterPro" id="IPR046347">
    <property type="entry name" value="bZIP_sf"/>
</dbReference>
<evidence type="ECO:0000256" key="3">
    <source>
        <dbReference type="ARBA" id="ARBA00023015"/>
    </source>
</evidence>
<proteinExistence type="inferred from homology"/>
<reference evidence="11" key="1">
    <citation type="submission" date="2022-11" db="UniProtKB">
        <authorList>
            <consortium name="WormBaseParasite"/>
        </authorList>
    </citation>
    <scope>IDENTIFICATION</scope>
</reference>
<dbReference type="SUPFAM" id="SSF57959">
    <property type="entry name" value="Leucine zipper domain"/>
    <property type="match status" value="1"/>
</dbReference>
<protein>
    <submittedName>
        <fullName evidence="11">BZIP domain-containing protein</fullName>
    </submittedName>
</protein>
<dbReference type="GO" id="GO:0001228">
    <property type="term" value="F:DNA-binding transcription activator activity, RNA polymerase II-specific"/>
    <property type="evidence" value="ECO:0007669"/>
    <property type="project" value="TreeGrafter"/>
</dbReference>
<dbReference type="AlphaFoldDB" id="A0A915ENJ0"/>
<feature type="compositionally biased region" description="Polar residues" evidence="8">
    <location>
        <begin position="245"/>
        <end position="257"/>
    </location>
</feature>
<keyword evidence="4" id="KW-0238">DNA-binding</keyword>
<feature type="region of interest" description="Disordered" evidence="8">
    <location>
        <begin position="403"/>
        <end position="431"/>
    </location>
</feature>
<evidence type="ECO:0000256" key="2">
    <source>
        <dbReference type="ARBA" id="ARBA00007163"/>
    </source>
</evidence>
<keyword evidence="10" id="KW-1185">Reference proteome</keyword>
<dbReference type="CDD" id="cd14692">
    <property type="entry name" value="bZIP_ATF4"/>
    <property type="match status" value="1"/>
</dbReference>
<sequence length="515" mass="56035">MMTKMQLVCEDVPIIKFQETKPLLMDSQGLLEALQSGALQLAAITPDGQLATSAIPLSLFCVPASTLVVPVAPSGFGRKEEFIEEAKKKFALPRLTSGRFDQTPPASSRGLLAAGRQELGARARQSVFLSGSNGLTTAPLSDAPLKTAVPIQTASCAALCRSTLAQNVLSGPELPRRTEGIQLFTTQTNITPAYSSLDSCVFFVPEDCPSTSSGHSNDQYPTECLQTTSSSSFCSPTYLSHSYPNNQSSCSTSSLPSDQDDDNDDNPPTYFLVKASKPAKRARIQPPALLTPATSPELAPKRSNVSEYCPFPGAYSSSRQSVEECHLRLHSGYLSPPESDFGFGSARSSPPPLHQSVPTSPNFCEPFDAKWEDWIDDLLQEVKSEIRAESLFVECAPVSSRKRKASSLAHSSRTSDGNESSSSCSDSQTTSKERAKKYSLAALSHEEIAQRKKEQNRIAAQRYRSRKTQTLEEGRSEIAYFEKKNEQLRKEETILAAEIQKLKDMLVGLKSGNAN</sequence>
<evidence type="ECO:0000259" key="9">
    <source>
        <dbReference type="PROSITE" id="PS50217"/>
    </source>
</evidence>
<dbReference type="Gene3D" id="1.20.5.170">
    <property type="match status" value="1"/>
</dbReference>
<name>A0A915ENJ0_9BILA</name>
<dbReference type="PANTHER" id="PTHR13044">
    <property type="entry name" value="ACTIVATING TRANSCRIPTION FACTOR ATF 4/5"/>
    <property type="match status" value="1"/>
</dbReference>
<dbReference type="Pfam" id="PF00170">
    <property type="entry name" value="bZIP_1"/>
    <property type="match status" value="1"/>
</dbReference>
<dbReference type="PROSITE" id="PS50217">
    <property type="entry name" value="BZIP"/>
    <property type="match status" value="1"/>
</dbReference>
<evidence type="ECO:0000256" key="4">
    <source>
        <dbReference type="ARBA" id="ARBA00023125"/>
    </source>
</evidence>
<comment type="subcellular location">
    <subcellularLocation>
        <location evidence="1">Nucleus</location>
    </subcellularLocation>
</comment>
<dbReference type="SMART" id="SM00338">
    <property type="entry name" value="BRLZ"/>
    <property type="match status" value="1"/>
</dbReference>
<comment type="similarity">
    <text evidence="2">Belongs to the bZIP family.</text>
</comment>
<keyword evidence="5" id="KW-0804">Transcription</keyword>
<dbReference type="GO" id="GO:0000977">
    <property type="term" value="F:RNA polymerase II transcription regulatory region sequence-specific DNA binding"/>
    <property type="evidence" value="ECO:0007669"/>
    <property type="project" value="TreeGrafter"/>
</dbReference>
<evidence type="ECO:0000313" key="11">
    <source>
        <dbReference type="WBParaSite" id="jg7801"/>
    </source>
</evidence>
<keyword evidence="6" id="KW-0539">Nucleus</keyword>
<evidence type="ECO:0000256" key="8">
    <source>
        <dbReference type="SAM" id="MobiDB-lite"/>
    </source>
</evidence>
<dbReference type="Proteomes" id="UP000887574">
    <property type="component" value="Unplaced"/>
</dbReference>
<feature type="domain" description="BZIP" evidence="9">
    <location>
        <begin position="446"/>
        <end position="509"/>
    </location>
</feature>
<keyword evidence="3" id="KW-0805">Transcription regulation</keyword>
<evidence type="ECO:0000313" key="10">
    <source>
        <dbReference type="Proteomes" id="UP000887574"/>
    </source>
</evidence>
<evidence type="ECO:0000256" key="7">
    <source>
        <dbReference type="SAM" id="Coils"/>
    </source>
</evidence>
<dbReference type="InterPro" id="IPR004827">
    <property type="entry name" value="bZIP"/>
</dbReference>
<keyword evidence="7" id="KW-0175">Coiled coil</keyword>
<evidence type="ECO:0000256" key="1">
    <source>
        <dbReference type="ARBA" id="ARBA00004123"/>
    </source>
</evidence>
<evidence type="ECO:0000256" key="6">
    <source>
        <dbReference type="ARBA" id="ARBA00023242"/>
    </source>
</evidence>
<dbReference type="WBParaSite" id="jg7801">
    <property type="protein sequence ID" value="jg7801"/>
    <property type="gene ID" value="jg7801"/>
</dbReference>
<feature type="compositionally biased region" description="Low complexity" evidence="8">
    <location>
        <begin position="414"/>
        <end position="430"/>
    </location>
</feature>
<dbReference type="GO" id="GO:0005634">
    <property type="term" value="C:nucleus"/>
    <property type="evidence" value="ECO:0007669"/>
    <property type="project" value="UniProtKB-SubCell"/>
</dbReference>
<dbReference type="PANTHER" id="PTHR13044:SF14">
    <property type="entry name" value="CRYPTOCEPHAL, ISOFORM A"/>
    <property type="match status" value="1"/>
</dbReference>
<organism evidence="10 11">
    <name type="scientific">Ditylenchus dipsaci</name>
    <dbReference type="NCBI Taxonomy" id="166011"/>
    <lineage>
        <taxon>Eukaryota</taxon>
        <taxon>Metazoa</taxon>
        <taxon>Ecdysozoa</taxon>
        <taxon>Nematoda</taxon>
        <taxon>Chromadorea</taxon>
        <taxon>Rhabditida</taxon>
        <taxon>Tylenchina</taxon>
        <taxon>Tylenchomorpha</taxon>
        <taxon>Sphaerularioidea</taxon>
        <taxon>Anguinidae</taxon>
        <taxon>Anguininae</taxon>
        <taxon>Ditylenchus</taxon>
    </lineage>
</organism>
<feature type="coiled-coil region" evidence="7">
    <location>
        <begin position="471"/>
        <end position="505"/>
    </location>
</feature>